<dbReference type="EMBL" id="FNFO01000006">
    <property type="protein sequence ID" value="SDL49668.1"/>
    <property type="molecule type" value="Genomic_DNA"/>
</dbReference>
<evidence type="ECO:0000313" key="4">
    <source>
        <dbReference type="Proteomes" id="UP000198510"/>
    </source>
</evidence>
<proteinExistence type="predicted"/>
<gene>
    <name evidence="3" type="ORF">SAMN05421823_106176</name>
</gene>
<feature type="region of interest" description="Disordered" evidence="1">
    <location>
        <begin position="27"/>
        <end position="65"/>
    </location>
</feature>
<evidence type="ECO:0000313" key="3">
    <source>
        <dbReference type="EMBL" id="SDL49668.1"/>
    </source>
</evidence>
<feature type="signal peptide" evidence="2">
    <location>
        <begin position="1"/>
        <end position="19"/>
    </location>
</feature>
<dbReference type="Proteomes" id="UP000198510">
    <property type="component" value="Unassembled WGS sequence"/>
</dbReference>
<feature type="region of interest" description="Disordered" evidence="1">
    <location>
        <begin position="284"/>
        <end position="303"/>
    </location>
</feature>
<sequence>MKYRLLTVALLSSALLSQACQSQSDYASDETGFAESPYETEISPNEPSNENAMYTSTPQPSTPTNGGRVVVMDRGLQMPSGSYVLPQGWQLDQDVATSPQTGQPMRYKMDFWGPKGELVRSLGLGKYMQMMGQNVEQSWQQLIQQKLQGPDVQVVSLGPARRSADQHVPDLIRKTLQGYRIEIYERDVRVNLKGNTSDGLIKMIHAATSPEFGIFFSTAFLAPQGRLQEALSLEKALEQSYQPNPQYQQVMAQINQRVMQQNNASHQQWMQQSQAAHQQRMAMRQQAFDAHQQRMASQQQTFDQQNQQWMNNFRNSGTSAYGTTSGSYDNYTSNDYFNDAMRETTSFNDPSSGYRVQQDGQYDYWYTNGQGDYYGTNDVNFNPSTLQGDWQQAQPLTPGSDGY</sequence>
<organism evidence="3 4">
    <name type="scientific">Catalinimonas alkaloidigena</name>
    <dbReference type="NCBI Taxonomy" id="1075417"/>
    <lineage>
        <taxon>Bacteria</taxon>
        <taxon>Pseudomonadati</taxon>
        <taxon>Bacteroidota</taxon>
        <taxon>Cytophagia</taxon>
        <taxon>Cytophagales</taxon>
        <taxon>Catalimonadaceae</taxon>
        <taxon>Catalinimonas</taxon>
    </lineage>
</organism>
<dbReference type="AlphaFoldDB" id="A0A1G9KIQ4"/>
<reference evidence="3 4" key="1">
    <citation type="submission" date="2016-10" db="EMBL/GenBank/DDBJ databases">
        <authorList>
            <person name="de Groot N.N."/>
        </authorList>
    </citation>
    <scope>NUCLEOTIDE SEQUENCE [LARGE SCALE GENOMIC DNA]</scope>
    <source>
        <strain evidence="3 4">DSM 25186</strain>
    </source>
</reference>
<feature type="compositionally biased region" description="Polar residues" evidence="1">
    <location>
        <begin position="384"/>
        <end position="397"/>
    </location>
</feature>
<dbReference type="PROSITE" id="PS51257">
    <property type="entry name" value="PROKAR_LIPOPROTEIN"/>
    <property type="match status" value="1"/>
</dbReference>
<keyword evidence="2" id="KW-0732">Signal</keyword>
<protein>
    <submittedName>
        <fullName evidence="3">Uncharacterized protein</fullName>
    </submittedName>
</protein>
<evidence type="ECO:0000256" key="2">
    <source>
        <dbReference type="SAM" id="SignalP"/>
    </source>
</evidence>
<feature type="region of interest" description="Disordered" evidence="1">
    <location>
        <begin position="384"/>
        <end position="403"/>
    </location>
</feature>
<keyword evidence="4" id="KW-1185">Reference proteome</keyword>
<evidence type="ECO:0000256" key="1">
    <source>
        <dbReference type="SAM" id="MobiDB-lite"/>
    </source>
</evidence>
<feature type="chain" id="PRO_5011644172" evidence="2">
    <location>
        <begin position="20"/>
        <end position="403"/>
    </location>
</feature>
<dbReference type="STRING" id="1075417.SAMN05421823_106176"/>
<name>A0A1G9KIQ4_9BACT</name>
<dbReference type="OrthoDB" id="835972at2"/>
<feature type="compositionally biased region" description="Polar residues" evidence="1">
    <location>
        <begin position="42"/>
        <end position="65"/>
    </location>
</feature>
<accession>A0A1G9KIQ4</accession>
<dbReference type="RefSeq" id="WP_089683907.1">
    <property type="nucleotide sequence ID" value="NZ_FNFO01000006.1"/>
</dbReference>